<dbReference type="RefSeq" id="WP_260572576.1">
    <property type="nucleotide sequence ID" value="NZ_CP104205.1"/>
</dbReference>
<dbReference type="Pfam" id="PF10677">
    <property type="entry name" value="DUF2490"/>
    <property type="match status" value="1"/>
</dbReference>
<dbReference type="Proteomes" id="UP001059209">
    <property type="component" value="Chromosome"/>
</dbReference>
<name>A0ABY5Y6R7_9FLAO</name>
<reference evidence="2" key="1">
    <citation type="submission" date="2022-09" db="EMBL/GenBank/DDBJ databases">
        <title>Maribacter litopenaei sp. nov., isolated from the intestinal tract of the Pacific White Shrimp, Litopenaeus vannamei.</title>
        <authorList>
            <person name="Kim S.Y."/>
            <person name="Hwang C.Y."/>
        </authorList>
    </citation>
    <scope>NUCLEOTIDE SEQUENCE</scope>
    <source>
        <strain evidence="2">HL-LV01</strain>
    </source>
</reference>
<dbReference type="EMBL" id="CP104205">
    <property type="protein sequence ID" value="UWX54718.1"/>
    <property type="molecule type" value="Genomic_DNA"/>
</dbReference>
<proteinExistence type="predicted"/>
<evidence type="ECO:0000313" key="3">
    <source>
        <dbReference type="Proteomes" id="UP001059209"/>
    </source>
</evidence>
<gene>
    <name evidence="2" type="ORF">NYZ99_18085</name>
</gene>
<feature type="signal peptide" evidence="1">
    <location>
        <begin position="1"/>
        <end position="24"/>
    </location>
</feature>
<evidence type="ECO:0000256" key="1">
    <source>
        <dbReference type="SAM" id="SignalP"/>
    </source>
</evidence>
<dbReference type="InterPro" id="IPR019619">
    <property type="entry name" value="DUF2490"/>
</dbReference>
<protein>
    <submittedName>
        <fullName evidence="2">DUF2490 domain-containing protein</fullName>
    </submittedName>
</protein>
<organism evidence="2 3">
    <name type="scientific">Maribacter litopenaei</name>
    <dbReference type="NCBI Taxonomy" id="2976127"/>
    <lineage>
        <taxon>Bacteria</taxon>
        <taxon>Pseudomonadati</taxon>
        <taxon>Bacteroidota</taxon>
        <taxon>Flavobacteriia</taxon>
        <taxon>Flavobacteriales</taxon>
        <taxon>Flavobacteriaceae</taxon>
        <taxon>Maribacter</taxon>
    </lineage>
</organism>
<sequence length="153" mass="18195">MFFTKYTILFICCVLYLIPKQSQGQDNLVGYWNPQIALNYNVTSNYSHNFSFENRSYLYRDSNLQFNVRQIDFNHFSGLKIRDNQTIGFGIKYRIKESFDQNTDNELRFTEQYNINSKIGNVRLGNRFRAQQRITNSELFIGLDTDLPVIFRL</sequence>
<keyword evidence="3" id="KW-1185">Reference proteome</keyword>
<keyword evidence="1" id="KW-0732">Signal</keyword>
<accession>A0ABY5Y6R7</accession>
<evidence type="ECO:0000313" key="2">
    <source>
        <dbReference type="EMBL" id="UWX54718.1"/>
    </source>
</evidence>
<feature type="chain" id="PRO_5046093677" evidence="1">
    <location>
        <begin position="25"/>
        <end position="153"/>
    </location>
</feature>